<accession>A0A6J7J3L7</accession>
<feature type="transmembrane region" description="Helical" evidence="2">
    <location>
        <begin position="28"/>
        <end position="46"/>
    </location>
</feature>
<dbReference type="InterPro" id="IPR042106">
    <property type="entry name" value="Nuo/plastoQ_OxRdtase_6_NuoJ"/>
</dbReference>
<evidence type="ECO:0000256" key="2">
    <source>
        <dbReference type="SAM" id="Phobius"/>
    </source>
</evidence>
<dbReference type="PANTHER" id="PTHR33269:SF19">
    <property type="entry name" value="NADH-QUINONE OXIDOREDUCTASE SUBUNIT J"/>
    <property type="match status" value="1"/>
</dbReference>
<dbReference type="Pfam" id="PF00499">
    <property type="entry name" value="Oxidored_q3"/>
    <property type="match status" value="1"/>
</dbReference>
<dbReference type="InterPro" id="IPR001457">
    <property type="entry name" value="NADH_UbQ/plastoQ_OxRdtase_su6"/>
</dbReference>
<dbReference type="GO" id="GO:0008137">
    <property type="term" value="F:NADH dehydrogenase (ubiquinone) activity"/>
    <property type="evidence" value="ECO:0007669"/>
    <property type="project" value="InterPro"/>
</dbReference>
<evidence type="ECO:0000256" key="1">
    <source>
        <dbReference type="SAM" id="MobiDB-lite"/>
    </source>
</evidence>
<organism evidence="3">
    <name type="scientific">freshwater metagenome</name>
    <dbReference type="NCBI Taxonomy" id="449393"/>
    <lineage>
        <taxon>unclassified sequences</taxon>
        <taxon>metagenomes</taxon>
        <taxon>ecological metagenomes</taxon>
    </lineage>
</organism>
<keyword evidence="2" id="KW-0812">Transmembrane</keyword>
<proteinExistence type="predicted"/>
<feature type="region of interest" description="Disordered" evidence="1">
    <location>
        <begin position="203"/>
        <end position="228"/>
    </location>
</feature>
<feature type="transmembrane region" description="Helical" evidence="2">
    <location>
        <begin position="94"/>
        <end position="117"/>
    </location>
</feature>
<name>A0A6J7J3L7_9ZZZZ</name>
<sequence length="228" mass="23931">MAFFFFLFALVALAGAVGVVVLRNPFYCVLSLVVHLIALALLFLLLEAQFVAAAQIVVYAGAVMVLYVFVVAYVGGGDRPELLWRAGARQRALAIAFGAMVFIELAIALLGTGLKALDTHGAKLPADYGSPEQIGELLLNNFLLPFELASILLLIAAIGAVALVGRRGGLPGDEEALAEITPDRTLVNPVRPAASGTMAEGVGGYGITTPMPDPVTDPAARTLREDRS</sequence>
<keyword evidence="2" id="KW-1133">Transmembrane helix</keyword>
<reference evidence="3" key="1">
    <citation type="submission" date="2020-05" db="EMBL/GenBank/DDBJ databases">
        <authorList>
            <person name="Chiriac C."/>
            <person name="Salcher M."/>
            <person name="Ghai R."/>
            <person name="Kavagutti S V."/>
        </authorList>
    </citation>
    <scope>NUCLEOTIDE SEQUENCE</scope>
</reference>
<dbReference type="AlphaFoldDB" id="A0A6J7J3L7"/>
<feature type="transmembrane region" description="Helical" evidence="2">
    <location>
        <begin position="53"/>
        <end position="74"/>
    </location>
</feature>
<dbReference type="EMBL" id="CAFBMX010000008">
    <property type="protein sequence ID" value="CAB4937676.1"/>
    <property type="molecule type" value="Genomic_DNA"/>
</dbReference>
<keyword evidence="2" id="KW-0472">Membrane</keyword>
<gene>
    <name evidence="3" type="ORF">UFOPK3674_01592</name>
</gene>
<dbReference type="Gene3D" id="1.20.120.1200">
    <property type="entry name" value="NADH-ubiquinone/plastoquinone oxidoreductase chain 6, subunit NuoJ"/>
    <property type="match status" value="1"/>
</dbReference>
<protein>
    <submittedName>
        <fullName evidence="3">Unannotated protein</fullName>
    </submittedName>
</protein>
<evidence type="ECO:0000313" key="3">
    <source>
        <dbReference type="EMBL" id="CAB4937676.1"/>
    </source>
</evidence>
<dbReference type="PANTHER" id="PTHR33269">
    <property type="entry name" value="NADH-UBIQUINONE OXIDOREDUCTASE CHAIN 6"/>
    <property type="match status" value="1"/>
</dbReference>
<feature type="transmembrane region" description="Helical" evidence="2">
    <location>
        <begin position="138"/>
        <end position="164"/>
    </location>
</feature>